<dbReference type="Gene3D" id="2.60.130.10">
    <property type="entry name" value="Aromatic compound dioxygenase"/>
    <property type="match status" value="1"/>
</dbReference>
<reference evidence="4" key="1">
    <citation type="submission" date="2016-10" db="EMBL/GenBank/DDBJ databases">
        <authorList>
            <person name="Varghese N."/>
            <person name="Submissions S."/>
        </authorList>
    </citation>
    <scope>NUCLEOTIDE SEQUENCE [LARGE SCALE GENOMIC DNA]</scope>
    <source>
        <strain evidence="4">DSM 1565</strain>
    </source>
</reference>
<dbReference type="CDD" id="cd03457">
    <property type="entry name" value="intradiol_dioxygenase_like"/>
    <property type="match status" value="1"/>
</dbReference>
<dbReference type="OrthoDB" id="9805815at2"/>
<dbReference type="STRING" id="51670.SAMN04488557_0420"/>
<sequence length="255" mass="27154">MTKSLSRRQALTGVLAAPAASAIMAGSASAASDTPAAAEQPHGQCVLLPQAVEGPFYFDPKLVRSDISEGRPGAPLRLSLRVIEAGPCTPIANARVDVWHADASGIYSGYSGQGASREISTKGQTYLRGTQMTDADGRVTFQSVYPGWYPGRTPHIHVKVFLNETSLVIGQIYFPDDFSARIYSTRQPYNARAVPDTTNATDWIFSDGQREGGGTVLAMSEDGDTIVAALLIGVDRSGETTAKAGRGFFRRILGL</sequence>
<keyword evidence="3" id="KW-0560">Oxidoreductase</keyword>
<dbReference type="AlphaFoldDB" id="A0A1I7MV83"/>
<dbReference type="GO" id="GO:0008199">
    <property type="term" value="F:ferric iron binding"/>
    <property type="evidence" value="ECO:0007669"/>
    <property type="project" value="InterPro"/>
</dbReference>
<dbReference type="PANTHER" id="PTHR34315">
    <property type="match status" value="1"/>
</dbReference>
<feature type="signal peptide" evidence="1">
    <location>
        <begin position="1"/>
        <end position="30"/>
    </location>
</feature>
<evidence type="ECO:0000313" key="3">
    <source>
        <dbReference type="EMBL" id="SFV26314.1"/>
    </source>
</evidence>
<dbReference type="SUPFAM" id="SSF49482">
    <property type="entry name" value="Aromatic compound dioxygenase"/>
    <property type="match status" value="1"/>
</dbReference>
<evidence type="ECO:0000259" key="2">
    <source>
        <dbReference type="Pfam" id="PF00775"/>
    </source>
</evidence>
<gene>
    <name evidence="3" type="ORF">SAMN04488557_0420</name>
</gene>
<keyword evidence="3" id="KW-0223">Dioxygenase</keyword>
<accession>A0A1I7MV83</accession>
<name>A0A1I7MV83_9HYPH</name>
<feature type="domain" description="Intradiol ring-cleavage dioxygenases" evidence="2">
    <location>
        <begin position="62"/>
        <end position="177"/>
    </location>
</feature>
<keyword evidence="1" id="KW-0732">Signal</keyword>
<dbReference type="InterPro" id="IPR000627">
    <property type="entry name" value="Intradiol_dOase_C"/>
</dbReference>
<organism evidence="3 4">
    <name type="scientific">Hyphomicrobium facile</name>
    <dbReference type="NCBI Taxonomy" id="51670"/>
    <lineage>
        <taxon>Bacteria</taxon>
        <taxon>Pseudomonadati</taxon>
        <taxon>Pseudomonadota</taxon>
        <taxon>Alphaproteobacteria</taxon>
        <taxon>Hyphomicrobiales</taxon>
        <taxon>Hyphomicrobiaceae</taxon>
        <taxon>Hyphomicrobium</taxon>
    </lineage>
</organism>
<evidence type="ECO:0000313" key="4">
    <source>
        <dbReference type="Proteomes" id="UP000199423"/>
    </source>
</evidence>
<dbReference type="PROSITE" id="PS51318">
    <property type="entry name" value="TAT"/>
    <property type="match status" value="1"/>
</dbReference>
<dbReference type="PANTHER" id="PTHR34315:SF1">
    <property type="entry name" value="INTRADIOL RING-CLEAVAGE DIOXYGENASES DOMAIN-CONTAINING PROTEIN-RELATED"/>
    <property type="match status" value="1"/>
</dbReference>
<dbReference type="InterPro" id="IPR015889">
    <property type="entry name" value="Intradiol_dOase_core"/>
</dbReference>
<dbReference type="InterPro" id="IPR006311">
    <property type="entry name" value="TAT_signal"/>
</dbReference>
<protein>
    <submittedName>
        <fullName evidence="3">Protocatechuate 3,4-dioxygenase beta subunit</fullName>
    </submittedName>
</protein>
<dbReference type="GO" id="GO:0016702">
    <property type="term" value="F:oxidoreductase activity, acting on single donors with incorporation of molecular oxygen, incorporation of two atoms of oxygen"/>
    <property type="evidence" value="ECO:0007669"/>
    <property type="project" value="InterPro"/>
</dbReference>
<proteinExistence type="predicted"/>
<feature type="chain" id="PRO_5011728698" evidence="1">
    <location>
        <begin position="31"/>
        <end position="255"/>
    </location>
</feature>
<keyword evidence="4" id="KW-1185">Reference proteome</keyword>
<evidence type="ECO:0000256" key="1">
    <source>
        <dbReference type="SAM" id="SignalP"/>
    </source>
</evidence>
<dbReference type="Pfam" id="PF00775">
    <property type="entry name" value="Dioxygenase_C"/>
    <property type="match status" value="1"/>
</dbReference>
<dbReference type="EMBL" id="FPCH01000001">
    <property type="protein sequence ID" value="SFV26314.1"/>
    <property type="molecule type" value="Genomic_DNA"/>
</dbReference>
<dbReference type="Proteomes" id="UP000199423">
    <property type="component" value="Unassembled WGS sequence"/>
</dbReference>
<dbReference type="RefSeq" id="WP_092863522.1">
    <property type="nucleotide sequence ID" value="NZ_FPCH01000001.1"/>
</dbReference>